<dbReference type="OrthoDB" id="9806726at2"/>
<dbReference type="PROSITE" id="PS00211">
    <property type="entry name" value="ABC_TRANSPORTER_1"/>
    <property type="match status" value="1"/>
</dbReference>
<dbReference type="SMART" id="SM00382">
    <property type="entry name" value="AAA"/>
    <property type="match status" value="1"/>
</dbReference>
<accession>A0A1W6YTX6</accession>
<dbReference type="STRING" id="1416806.CAL12_26720"/>
<proteinExistence type="inferred from homology"/>
<dbReference type="InterPro" id="IPR003593">
    <property type="entry name" value="AAA+_ATPase"/>
</dbReference>
<dbReference type="InterPro" id="IPR003439">
    <property type="entry name" value="ABC_transporter-like_ATP-bd"/>
</dbReference>
<protein>
    <submittedName>
        <fullName evidence="7">ABC transporter ATP-binding protein</fullName>
    </submittedName>
</protein>
<dbReference type="InterPro" id="IPR027417">
    <property type="entry name" value="P-loop_NTPase"/>
</dbReference>
<keyword evidence="3" id="KW-0472">Membrane</keyword>
<dbReference type="CDD" id="cd03235">
    <property type="entry name" value="ABC_Metallic_Cations"/>
    <property type="match status" value="1"/>
</dbReference>
<keyword evidence="8" id="KW-1185">Reference proteome</keyword>
<keyword evidence="3" id="KW-1003">Cell membrane</keyword>
<dbReference type="PROSITE" id="PS50893">
    <property type="entry name" value="ABC_TRANSPORTER_2"/>
    <property type="match status" value="1"/>
</dbReference>
<feature type="domain" description="ABC transporter" evidence="6">
    <location>
        <begin position="12"/>
        <end position="240"/>
    </location>
</feature>
<dbReference type="PANTHER" id="PTHR42734">
    <property type="entry name" value="METAL TRANSPORT SYSTEM ATP-BINDING PROTEIN TM_0124-RELATED"/>
    <property type="match status" value="1"/>
</dbReference>
<dbReference type="PANTHER" id="PTHR42734:SF5">
    <property type="entry name" value="IRON TRANSPORT SYSTEM ATP-BINDING PROTEIN HI_0361-RELATED"/>
    <property type="match status" value="1"/>
</dbReference>
<name>A0A1W6YTX6_9BORD</name>
<evidence type="ECO:0000259" key="6">
    <source>
        <dbReference type="PROSITE" id="PS50893"/>
    </source>
</evidence>
<dbReference type="NCBIfam" id="NF040873">
    <property type="entry name" value="AztA"/>
    <property type="match status" value="1"/>
</dbReference>
<dbReference type="Proteomes" id="UP000194151">
    <property type="component" value="Chromosome"/>
</dbReference>
<reference evidence="7 8" key="1">
    <citation type="submission" date="2017-05" db="EMBL/GenBank/DDBJ databases">
        <title>Complete and WGS of Bordetella genogroups.</title>
        <authorList>
            <person name="Spilker T."/>
            <person name="LiPuma J."/>
        </authorList>
    </citation>
    <scope>NUCLEOTIDE SEQUENCE [LARGE SCALE GENOMIC DNA]</scope>
    <source>
        <strain evidence="7 8">AU19157</strain>
    </source>
</reference>
<dbReference type="KEGG" id="bgv:CAL12_26720"/>
<evidence type="ECO:0000313" key="7">
    <source>
        <dbReference type="EMBL" id="ARP84053.1"/>
    </source>
</evidence>
<organism evidence="7 8">
    <name type="scientific">Bordetella genomosp. 8</name>
    <dbReference type="NCBI Taxonomy" id="1416806"/>
    <lineage>
        <taxon>Bacteria</taxon>
        <taxon>Pseudomonadati</taxon>
        <taxon>Pseudomonadota</taxon>
        <taxon>Betaproteobacteria</taxon>
        <taxon>Burkholderiales</taxon>
        <taxon>Alcaligenaceae</taxon>
        <taxon>Bordetella</taxon>
    </lineage>
</organism>
<dbReference type="SUPFAM" id="SSF52540">
    <property type="entry name" value="P-loop containing nucleoside triphosphate hydrolases"/>
    <property type="match status" value="1"/>
</dbReference>
<comment type="similarity">
    <text evidence="1">Belongs to the ABC transporter superfamily.</text>
</comment>
<dbReference type="GO" id="GO:0016887">
    <property type="term" value="F:ATP hydrolysis activity"/>
    <property type="evidence" value="ECO:0007669"/>
    <property type="project" value="InterPro"/>
</dbReference>
<evidence type="ECO:0000256" key="4">
    <source>
        <dbReference type="ARBA" id="ARBA00022741"/>
    </source>
</evidence>
<gene>
    <name evidence="7" type="ORF">CAL12_26720</name>
</gene>
<dbReference type="Pfam" id="PF00005">
    <property type="entry name" value="ABC_tran"/>
    <property type="match status" value="1"/>
</dbReference>
<dbReference type="InterPro" id="IPR017871">
    <property type="entry name" value="ABC_transporter-like_CS"/>
</dbReference>
<keyword evidence="4" id="KW-0547">Nucleotide-binding</keyword>
<evidence type="ECO:0000256" key="5">
    <source>
        <dbReference type="ARBA" id="ARBA00022840"/>
    </source>
</evidence>
<dbReference type="GO" id="GO:0005524">
    <property type="term" value="F:ATP binding"/>
    <property type="evidence" value="ECO:0007669"/>
    <property type="project" value="UniProtKB-KW"/>
</dbReference>
<sequence>MVVGTGRAPARISLEAASFGWRGRRAVSEVSGSFMPGTMTAIVGPNGAGKSTLIKGVMGVVRPMSGRVTVSGAGRRDLAWLPQAAELDKSFPITVHELVAMGAWRRVGAWRRFGADERERVRQALEAVGLGGAGDRIVGTLSGGQLQRALFARLLLQDADVLLLDEPFAAVDTHTVDDLMRLLAACHGQGRTIVAVLHDLELVRAHFPHTLLLSGDVVAWGPTAEVLTDANLRTARQLRDRELA</sequence>
<dbReference type="RefSeq" id="WP_086067375.1">
    <property type="nucleotide sequence ID" value="NZ_CP021108.1"/>
</dbReference>
<dbReference type="InterPro" id="IPR050153">
    <property type="entry name" value="Metal_Ion_Import_ABC"/>
</dbReference>
<keyword evidence="5 7" id="KW-0067">ATP-binding</keyword>
<evidence type="ECO:0000313" key="8">
    <source>
        <dbReference type="Proteomes" id="UP000194151"/>
    </source>
</evidence>
<dbReference type="InterPro" id="IPR047748">
    <property type="entry name" value="AztA-like"/>
</dbReference>
<dbReference type="AlphaFoldDB" id="A0A1W6YTX6"/>
<evidence type="ECO:0000256" key="3">
    <source>
        <dbReference type="ARBA" id="ARBA00022475"/>
    </source>
</evidence>
<dbReference type="EMBL" id="CP021108">
    <property type="protein sequence ID" value="ARP84053.1"/>
    <property type="molecule type" value="Genomic_DNA"/>
</dbReference>
<evidence type="ECO:0000256" key="1">
    <source>
        <dbReference type="ARBA" id="ARBA00005417"/>
    </source>
</evidence>
<keyword evidence="2" id="KW-0813">Transport</keyword>
<evidence type="ECO:0000256" key="2">
    <source>
        <dbReference type="ARBA" id="ARBA00022448"/>
    </source>
</evidence>
<dbReference type="Gene3D" id="3.40.50.300">
    <property type="entry name" value="P-loop containing nucleotide triphosphate hydrolases"/>
    <property type="match status" value="1"/>
</dbReference>